<dbReference type="EMBL" id="LVYD01000101">
    <property type="protein sequence ID" value="OQP58699.1"/>
    <property type="molecule type" value="Genomic_DNA"/>
</dbReference>
<accession>A0A1V9FK11</accession>
<dbReference type="InterPro" id="IPR025591">
    <property type="entry name" value="RloB"/>
</dbReference>
<dbReference type="Pfam" id="PF13707">
    <property type="entry name" value="RloB"/>
    <property type="match status" value="1"/>
</dbReference>
<dbReference type="Proteomes" id="UP000192796">
    <property type="component" value="Unassembled WGS sequence"/>
</dbReference>
<keyword evidence="2" id="KW-1185">Reference proteome</keyword>
<dbReference type="RefSeq" id="WP_081155185.1">
    <property type="nucleotide sequence ID" value="NZ_LVYD01000101.1"/>
</dbReference>
<evidence type="ECO:0000313" key="2">
    <source>
        <dbReference type="Proteomes" id="UP000192796"/>
    </source>
</evidence>
<dbReference type="OrthoDB" id="9796523at2"/>
<reference evidence="1 2" key="1">
    <citation type="submission" date="2016-03" db="EMBL/GenBank/DDBJ databases">
        <title>Niastella vici sp. nov., isolated from farmland soil.</title>
        <authorList>
            <person name="Chen L."/>
            <person name="Wang D."/>
            <person name="Yang S."/>
            <person name="Wang G."/>
        </authorList>
    </citation>
    <scope>NUCLEOTIDE SEQUENCE [LARGE SCALE GENOMIC DNA]</scope>
    <source>
        <strain evidence="1 2">DJ57</strain>
    </source>
</reference>
<dbReference type="STRING" id="1703345.A3860_39510"/>
<evidence type="ECO:0008006" key="3">
    <source>
        <dbReference type="Google" id="ProtNLM"/>
    </source>
</evidence>
<comment type="caution">
    <text evidence="1">The sequence shown here is derived from an EMBL/GenBank/DDBJ whole genome shotgun (WGS) entry which is preliminary data.</text>
</comment>
<proteinExistence type="predicted"/>
<evidence type="ECO:0000313" key="1">
    <source>
        <dbReference type="EMBL" id="OQP58699.1"/>
    </source>
</evidence>
<name>A0A1V9FK11_9BACT</name>
<gene>
    <name evidence="1" type="ORF">A3860_39510</name>
</gene>
<dbReference type="AlphaFoldDB" id="A0A1V9FK11"/>
<organism evidence="1 2">
    <name type="scientific">Niastella vici</name>
    <dbReference type="NCBI Taxonomy" id="1703345"/>
    <lineage>
        <taxon>Bacteria</taxon>
        <taxon>Pseudomonadati</taxon>
        <taxon>Bacteroidota</taxon>
        <taxon>Chitinophagia</taxon>
        <taxon>Chitinophagales</taxon>
        <taxon>Chitinophagaceae</taxon>
        <taxon>Niastella</taxon>
    </lineage>
</organism>
<sequence>MPRRTKGFPERKTVAIVGDGQMERIYFSDLRDTDRPKNLAIYPDFPRKIGSFMGVLDKAIELSSGYDTVFALIDMDKIIQDKQQAKYEKLKKNTEREGVIVLENNPCTEIWILLHFLNTGRLFTNCDEVSKQICKPDRIENYNKSEKFLIQAGLYRNFRHLIRDAAIPNAKLLEKDRKSKDVLYPRAELFRFFEWYFRQHP</sequence>
<protein>
    <recommendedName>
        <fullName evidence="3">RloB-like protein</fullName>
    </recommendedName>
</protein>